<dbReference type="HOGENOM" id="CLU_1180106_0_0_1"/>
<dbReference type="VEuPathDB" id="FungiDB:CPUR_04164"/>
<dbReference type="EMBL" id="CAGA01000021">
    <property type="protein sequence ID" value="CCE30316.1"/>
    <property type="molecule type" value="Genomic_DNA"/>
</dbReference>
<organism evidence="1 2">
    <name type="scientific">Claviceps purpurea (strain 20.1)</name>
    <name type="common">Ergot fungus</name>
    <name type="synonym">Sphacelia segetum</name>
    <dbReference type="NCBI Taxonomy" id="1111077"/>
    <lineage>
        <taxon>Eukaryota</taxon>
        <taxon>Fungi</taxon>
        <taxon>Dikarya</taxon>
        <taxon>Ascomycota</taxon>
        <taxon>Pezizomycotina</taxon>
        <taxon>Sordariomycetes</taxon>
        <taxon>Hypocreomycetidae</taxon>
        <taxon>Hypocreales</taxon>
        <taxon>Clavicipitaceae</taxon>
        <taxon>Claviceps</taxon>
    </lineage>
</organism>
<dbReference type="Proteomes" id="UP000016801">
    <property type="component" value="Unassembled WGS sequence"/>
</dbReference>
<dbReference type="AlphaFoldDB" id="M1W0Z6"/>
<evidence type="ECO:0000313" key="1">
    <source>
        <dbReference type="EMBL" id="CCE30316.1"/>
    </source>
</evidence>
<name>M1W0Z6_CLAP2</name>
<accession>M1W0Z6</accession>
<protein>
    <submittedName>
        <fullName evidence="1">Uncharacterized protein</fullName>
    </submittedName>
</protein>
<comment type="caution">
    <text evidence="1">The sequence shown here is derived from an EMBL/GenBank/DDBJ whole genome shotgun (WGS) entry which is preliminary data.</text>
</comment>
<keyword evidence="2" id="KW-1185">Reference proteome</keyword>
<evidence type="ECO:0000313" key="2">
    <source>
        <dbReference type="Proteomes" id="UP000016801"/>
    </source>
</evidence>
<proteinExistence type="predicted"/>
<reference evidence="1 2" key="1">
    <citation type="journal article" date="2013" name="PLoS Genet.">
        <title>Plant-symbiotic fungi as chemical engineers: Multi-genome analysis of the Clavicipitaceae reveals dynamics of alkaloid loci.</title>
        <authorList>
            <person name="Schardl C.L."/>
            <person name="Young C.A."/>
            <person name="Hesse U."/>
            <person name="Amyotte S.G."/>
            <person name="Andreeva K."/>
            <person name="Calie P.J."/>
            <person name="Fleetwood D.J."/>
            <person name="Haws D.C."/>
            <person name="Moore N."/>
            <person name="Oeser B."/>
            <person name="Panaccione D.G."/>
            <person name="Schweri K.K."/>
            <person name="Voisey C.R."/>
            <person name="Farman M.L."/>
            <person name="Jaromczyk J.W."/>
            <person name="Roe B.A."/>
            <person name="O'Sullivan D.M."/>
            <person name="Scott B."/>
            <person name="Tudzynski P."/>
            <person name="An Z."/>
            <person name="Arnaoudova E.G."/>
            <person name="Bullock C.T."/>
            <person name="Charlton N.D."/>
            <person name="Chen L."/>
            <person name="Cox M."/>
            <person name="Dinkins R.D."/>
            <person name="Florea S."/>
            <person name="Glenn A.E."/>
            <person name="Gordon A."/>
            <person name="Gueldener U."/>
            <person name="Harris D.R."/>
            <person name="Hollin W."/>
            <person name="Jaromczyk J."/>
            <person name="Johnson R.D."/>
            <person name="Khan A.K."/>
            <person name="Leistner E."/>
            <person name="Leuchtmann A."/>
            <person name="Li C."/>
            <person name="Liu J."/>
            <person name="Liu J."/>
            <person name="Liu M."/>
            <person name="Mace W."/>
            <person name="Machado C."/>
            <person name="Nagabhyru P."/>
            <person name="Pan J."/>
            <person name="Schmid J."/>
            <person name="Sugawara K."/>
            <person name="Steiner U."/>
            <person name="Takach J.E."/>
            <person name="Tanaka E."/>
            <person name="Webb J.S."/>
            <person name="Wilson E.V."/>
            <person name="Wiseman J.L."/>
            <person name="Yoshida R."/>
            <person name="Zeng Z."/>
        </authorList>
    </citation>
    <scope>NUCLEOTIDE SEQUENCE [LARGE SCALE GENOMIC DNA]</scope>
    <source>
        <strain evidence="1 2">20.1</strain>
    </source>
</reference>
<sequence>MILAPSSKALLKAIIALAAKHSAGSEGDASGSTGKQRVLLGGYNVNNVRSMAVAAVHGNAVRHRVVVAVEVVTDEIRTRDTPFKNSRCPAQGKLYTVSFDNLAALGHADDLNVPDPFFRDEYDRPHLLDSRHGSNLLGFFPRAFHVVKLDRNASEDLGVSPPMCSRTAAWSCNPEEKGGARAIPDRKDVLHTPTSTRKGAKQVKTSTAIGMPVQLFAKSNTNPFKAYYEDMARKH</sequence>
<gene>
    <name evidence="1" type="ORF">CPUR_04164</name>
</gene>